<dbReference type="InterPro" id="IPR038116">
    <property type="entry name" value="TrpR-like_sf"/>
</dbReference>
<evidence type="ECO:0008006" key="3">
    <source>
        <dbReference type="Google" id="ProtNLM"/>
    </source>
</evidence>
<dbReference type="AlphaFoldDB" id="A0A1G2FAA3"/>
<dbReference type="InterPro" id="IPR000831">
    <property type="entry name" value="Trp_repress"/>
</dbReference>
<dbReference type="Pfam" id="PF01371">
    <property type="entry name" value="Trp_repressor"/>
    <property type="match status" value="1"/>
</dbReference>
<protein>
    <recommendedName>
        <fullName evidence="3">Transcriptional regulator</fullName>
    </recommendedName>
</protein>
<dbReference type="SUPFAM" id="SSF48295">
    <property type="entry name" value="TrpR-like"/>
    <property type="match status" value="1"/>
</dbReference>
<dbReference type="GO" id="GO:0003700">
    <property type="term" value="F:DNA-binding transcription factor activity"/>
    <property type="evidence" value="ECO:0007669"/>
    <property type="project" value="InterPro"/>
</dbReference>
<dbReference type="PANTHER" id="PTHR40080">
    <property type="entry name" value="LMO1763 PROTEIN"/>
    <property type="match status" value="1"/>
</dbReference>
<evidence type="ECO:0000313" key="1">
    <source>
        <dbReference type="EMBL" id="OGZ34979.1"/>
    </source>
</evidence>
<proteinExistence type="predicted"/>
<gene>
    <name evidence="1" type="ORF">A2815_01065</name>
</gene>
<organism evidence="1 2">
    <name type="scientific">Candidatus Portnoybacteria bacterium RIFCSPHIGHO2_01_FULL_40_12b</name>
    <dbReference type="NCBI Taxonomy" id="1801994"/>
    <lineage>
        <taxon>Bacteria</taxon>
        <taxon>Candidatus Portnoyibacteriota</taxon>
    </lineage>
</organism>
<accession>A0A1G2FAA3</accession>
<dbReference type="Proteomes" id="UP000176974">
    <property type="component" value="Unassembled WGS sequence"/>
</dbReference>
<dbReference type="EMBL" id="MHMY01000022">
    <property type="protein sequence ID" value="OGZ34979.1"/>
    <property type="molecule type" value="Genomic_DNA"/>
</dbReference>
<dbReference type="InterPro" id="IPR013368">
    <property type="entry name" value="YecD_YerC"/>
</dbReference>
<dbReference type="Gene3D" id="1.10.1270.10">
    <property type="entry name" value="TrpR-like"/>
    <property type="match status" value="1"/>
</dbReference>
<dbReference type="GO" id="GO:0043565">
    <property type="term" value="F:sequence-specific DNA binding"/>
    <property type="evidence" value="ECO:0007669"/>
    <property type="project" value="InterPro"/>
</dbReference>
<name>A0A1G2FAA3_9BACT</name>
<evidence type="ECO:0000313" key="2">
    <source>
        <dbReference type="Proteomes" id="UP000176974"/>
    </source>
</evidence>
<comment type="caution">
    <text evidence="1">The sequence shown here is derived from an EMBL/GenBank/DDBJ whole genome shotgun (WGS) entry which is preliminary data.</text>
</comment>
<dbReference type="InterPro" id="IPR010921">
    <property type="entry name" value="Trp_repressor/repl_initiator"/>
</dbReference>
<sequence length="84" mass="9827">MKLNKNLEDFIKVLLEVRRKEEMRDFLYGILTPKELMEIPNRLQIVKMLKKGISHHDIAGKLHVGVATVTRGSREIREGRFQNV</sequence>
<dbReference type="PANTHER" id="PTHR40080:SF1">
    <property type="entry name" value="TRPR-LIKE PROTEIN YERC_YECD"/>
    <property type="match status" value="1"/>
</dbReference>
<reference evidence="1 2" key="1">
    <citation type="journal article" date="2016" name="Nat. Commun.">
        <title>Thousands of microbial genomes shed light on interconnected biogeochemical processes in an aquifer system.</title>
        <authorList>
            <person name="Anantharaman K."/>
            <person name="Brown C.T."/>
            <person name="Hug L.A."/>
            <person name="Sharon I."/>
            <person name="Castelle C.J."/>
            <person name="Probst A.J."/>
            <person name="Thomas B.C."/>
            <person name="Singh A."/>
            <person name="Wilkins M.J."/>
            <person name="Karaoz U."/>
            <person name="Brodie E.L."/>
            <person name="Williams K.H."/>
            <person name="Hubbard S.S."/>
            <person name="Banfield J.F."/>
        </authorList>
    </citation>
    <scope>NUCLEOTIDE SEQUENCE [LARGE SCALE GENOMIC DNA]</scope>
</reference>